<dbReference type="FunFam" id="3.40.30.10:FF:000026">
    <property type="entry name" value="Glutaredoxin 2"/>
    <property type="match status" value="1"/>
</dbReference>
<dbReference type="OMA" id="DSTHAQF"/>
<dbReference type="PANTHER" id="PTHR45694:SF18">
    <property type="entry name" value="GLUTAREDOXIN-1-RELATED"/>
    <property type="match status" value="1"/>
</dbReference>
<dbReference type="Gene3D" id="3.40.30.10">
    <property type="entry name" value="Glutaredoxin"/>
    <property type="match status" value="1"/>
</dbReference>
<accession>D2V984</accession>
<dbReference type="InterPro" id="IPR002109">
    <property type="entry name" value="Glutaredoxin"/>
</dbReference>
<dbReference type="PANTHER" id="PTHR45694">
    <property type="entry name" value="GLUTAREDOXIN 2"/>
    <property type="match status" value="1"/>
</dbReference>
<evidence type="ECO:0000256" key="3">
    <source>
        <dbReference type="ARBA" id="ARBA00023157"/>
    </source>
</evidence>
<dbReference type="Pfam" id="PF00462">
    <property type="entry name" value="Glutaredoxin"/>
    <property type="match status" value="1"/>
</dbReference>
<protein>
    <submittedName>
        <fullName evidence="6">Predicted protein</fullName>
    </submittedName>
</protein>
<dbReference type="KEGG" id="ngr:NAEGRDRAFT_32248"/>
<reference evidence="6 7" key="1">
    <citation type="journal article" date="2010" name="Cell">
        <title>The genome of Naegleria gruberi illuminates early eukaryotic versatility.</title>
        <authorList>
            <person name="Fritz-Laylin L.K."/>
            <person name="Prochnik S.E."/>
            <person name="Ginger M.L."/>
            <person name="Dacks J.B."/>
            <person name="Carpenter M.L."/>
            <person name="Field M.C."/>
            <person name="Kuo A."/>
            <person name="Paredez A."/>
            <person name="Chapman J."/>
            <person name="Pham J."/>
            <person name="Shu S."/>
            <person name="Neupane R."/>
            <person name="Cipriano M."/>
            <person name="Mancuso J."/>
            <person name="Tu H."/>
            <person name="Salamov A."/>
            <person name="Lindquist E."/>
            <person name="Shapiro H."/>
            <person name="Lucas S."/>
            <person name="Grigoriev I.V."/>
            <person name="Cande W.Z."/>
            <person name="Fulton C."/>
            <person name="Rokhsar D.S."/>
            <person name="Dawson S.C."/>
        </authorList>
    </citation>
    <scope>NUCLEOTIDE SEQUENCE [LARGE SCALE GENOMIC DNA]</scope>
    <source>
        <strain evidence="6 7">NEG-M</strain>
    </source>
</reference>
<dbReference type="eggNOG" id="KOG1752">
    <property type="taxonomic scope" value="Eukaryota"/>
</dbReference>
<dbReference type="InterPro" id="IPR014025">
    <property type="entry name" value="Glutaredoxin_subgr"/>
</dbReference>
<dbReference type="Proteomes" id="UP000006671">
    <property type="component" value="Unassembled WGS sequence"/>
</dbReference>
<dbReference type="SUPFAM" id="SSF52833">
    <property type="entry name" value="Thioredoxin-like"/>
    <property type="match status" value="1"/>
</dbReference>
<dbReference type="CDD" id="cd03419">
    <property type="entry name" value="GRX_GRXh_1_2_like"/>
    <property type="match status" value="1"/>
</dbReference>
<gene>
    <name evidence="6" type="ORF">NAEGRDRAFT_32248</name>
</gene>
<dbReference type="OrthoDB" id="418495at2759"/>
<dbReference type="InterPro" id="IPR036249">
    <property type="entry name" value="Thioredoxin-like_sf"/>
</dbReference>
<keyword evidence="4" id="KW-0676">Redox-active center</keyword>
<dbReference type="STRING" id="5762.D2V984"/>
<dbReference type="VEuPathDB" id="AmoebaDB:NAEGRDRAFT_32248"/>
<evidence type="ECO:0000259" key="5">
    <source>
        <dbReference type="Pfam" id="PF00462"/>
    </source>
</evidence>
<proteinExistence type="predicted"/>
<dbReference type="FunCoup" id="D2V984">
    <property type="interactions" value="146"/>
</dbReference>
<keyword evidence="1" id="KW-0813">Transport</keyword>
<dbReference type="PRINTS" id="PR00160">
    <property type="entry name" value="GLUTAREDOXIN"/>
</dbReference>
<evidence type="ECO:0000313" key="6">
    <source>
        <dbReference type="EMBL" id="EFC46544.1"/>
    </source>
</evidence>
<dbReference type="InterPro" id="IPR011767">
    <property type="entry name" value="GLR_AS"/>
</dbReference>
<dbReference type="InterPro" id="IPR011899">
    <property type="entry name" value="Glutaredoxin_euk/vir"/>
</dbReference>
<evidence type="ECO:0000256" key="1">
    <source>
        <dbReference type="ARBA" id="ARBA00022448"/>
    </source>
</evidence>
<evidence type="ECO:0000313" key="7">
    <source>
        <dbReference type="Proteomes" id="UP000006671"/>
    </source>
</evidence>
<dbReference type="GeneID" id="8859980"/>
<keyword evidence="2" id="KW-0249">Electron transport</keyword>
<evidence type="ECO:0000256" key="2">
    <source>
        <dbReference type="ARBA" id="ARBA00022982"/>
    </source>
</evidence>
<dbReference type="GO" id="GO:0034599">
    <property type="term" value="P:cellular response to oxidative stress"/>
    <property type="evidence" value="ECO:0007669"/>
    <property type="project" value="TreeGrafter"/>
</dbReference>
<dbReference type="NCBIfam" id="TIGR02180">
    <property type="entry name" value="GRX_euk"/>
    <property type="match status" value="1"/>
</dbReference>
<organism evidence="7">
    <name type="scientific">Naegleria gruberi</name>
    <name type="common">Amoeba</name>
    <dbReference type="NCBI Taxonomy" id="5762"/>
    <lineage>
        <taxon>Eukaryota</taxon>
        <taxon>Discoba</taxon>
        <taxon>Heterolobosea</taxon>
        <taxon>Tetramitia</taxon>
        <taxon>Eutetramitia</taxon>
        <taxon>Vahlkampfiidae</taxon>
        <taxon>Naegleria</taxon>
    </lineage>
</organism>
<dbReference type="InParanoid" id="D2V984"/>
<evidence type="ECO:0000256" key="4">
    <source>
        <dbReference type="ARBA" id="ARBA00023284"/>
    </source>
</evidence>
<keyword evidence="7" id="KW-1185">Reference proteome</keyword>
<name>D2V984_NAEGR</name>
<dbReference type="GO" id="GO:0015038">
    <property type="term" value="F:glutathione disulfide oxidoreductase activity"/>
    <property type="evidence" value="ECO:0007669"/>
    <property type="project" value="TreeGrafter"/>
</dbReference>
<dbReference type="AlphaFoldDB" id="D2V984"/>
<sequence length="99" mass="11046">MSLKNTIQQLVSSNKVTIFSKTYCPYCTNAKKLFAELGVDYKAIELDTMKEGTEYQNTLKEMTNQSTVPSVWVNGEFIGGFSDTSKLHQQGKLVSKLGL</sequence>
<dbReference type="EMBL" id="GG738858">
    <property type="protein sequence ID" value="EFC46544.1"/>
    <property type="molecule type" value="Genomic_DNA"/>
</dbReference>
<feature type="domain" description="Glutaredoxin" evidence="5">
    <location>
        <begin position="16"/>
        <end position="78"/>
    </location>
</feature>
<keyword evidence="3" id="KW-1015">Disulfide bond</keyword>
<dbReference type="GO" id="GO:0005737">
    <property type="term" value="C:cytoplasm"/>
    <property type="evidence" value="ECO:0007669"/>
    <property type="project" value="TreeGrafter"/>
</dbReference>
<dbReference type="PROSITE" id="PS00195">
    <property type="entry name" value="GLUTAREDOXIN_1"/>
    <property type="match status" value="1"/>
</dbReference>
<dbReference type="RefSeq" id="XP_002679288.1">
    <property type="nucleotide sequence ID" value="XM_002679242.1"/>
</dbReference>
<dbReference type="PROSITE" id="PS51354">
    <property type="entry name" value="GLUTAREDOXIN_2"/>
    <property type="match status" value="1"/>
</dbReference>